<reference evidence="2" key="2">
    <citation type="submission" date="2015-06" db="UniProtKB">
        <authorList>
            <consortium name="EnsemblPlants"/>
        </authorList>
    </citation>
    <scope>IDENTIFICATION</scope>
    <source>
        <strain evidence="2">DM1-3 516 R44</strain>
    </source>
</reference>
<protein>
    <submittedName>
        <fullName evidence="2">Uncharacterized protein</fullName>
    </submittedName>
</protein>
<evidence type="ECO:0000313" key="3">
    <source>
        <dbReference type="Proteomes" id="UP000011115"/>
    </source>
</evidence>
<dbReference type="Gramene" id="PGSC0003DMT400095134">
    <property type="protein sequence ID" value="PGSC0003DMT400095134"/>
    <property type="gene ID" value="PGSC0003DMG400044705"/>
</dbReference>
<name>M1DVN6_SOLTU</name>
<dbReference type="HOGENOM" id="CLU_2487801_0_0_1"/>
<feature type="region of interest" description="Disordered" evidence="1">
    <location>
        <begin position="1"/>
        <end position="87"/>
    </location>
</feature>
<keyword evidence="3" id="KW-1185">Reference proteome</keyword>
<dbReference type="InParanoid" id="M1DVN6"/>
<sequence>MSKNADVTRTGFSEYQSPLPTCTSGEPVTSSPSSPLFETPTPNRHFFPPLSPIEIPISTTATTSPPSLPTHPLEQDLDDVPLSVLHP</sequence>
<evidence type="ECO:0000256" key="1">
    <source>
        <dbReference type="SAM" id="MobiDB-lite"/>
    </source>
</evidence>
<dbReference type="PaxDb" id="4113-PGSC0003DMT400095134"/>
<dbReference type="EnsemblPlants" id="PGSC0003DMT400095134">
    <property type="protein sequence ID" value="PGSC0003DMT400095134"/>
    <property type="gene ID" value="PGSC0003DMG400044705"/>
</dbReference>
<organism evidence="2 3">
    <name type="scientific">Solanum tuberosum</name>
    <name type="common">Potato</name>
    <dbReference type="NCBI Taxonomy" id="4113"/>
    <lineage>
        <taxon>Eukaryota</taxon>
        <taxon>Viridiplantae</taxon>
        <taxon>Streptophyta</taxon>
        <taxon>Embryophyta</taxon>
        <taxon>Tracheophyta</taxon>
        <taxon>Spermatophyta</taxon>
        <taxon>Magnoliopsida</taxon>
        <taxon>eudicotyledons</taxon>
        <taxon>Gunneridae</taxon>
        <taxon>Pentapetalae</taxon>
        <taxon>asterids</taxon>
        <taxon>lamiids</taxon>
        <taxon>Solanales</taxon>
        <taxon>Solanaceae</taxon>
        <taxon>Solanoideae</taxon>
        <taxon>Solaneae</taxon>
        <taxon>Solanum</taxon>
    </lineage>
</organism>
<reference evidence="3" key="1">
    <citation type="journal article" date="2011" name="Nature">
        <title>Genome sequence and analysis of the tuber crop potato.</title>
        <authorList>
            <consortium name="The Potato Genome Sequencing Consortium"/>
        </authorList>
    </citation>
    <scope>NUCLEOTIDE SEQUENCE [LARGE SCALE GENOMIC DNA]</scope>
    <source>
        <strain evidence="3">cv. DM1-3 516 R44</strain>
    </source>
</reference>
<accession>M1DVN6</accession>
<dbReference type="Proteomes" id="UP000011115">
    <property type="component" value="Unassembled WGS sequence"/>
</dbReference>
<feature type="compositionally biased region" description="Low complexity" evidence="1">
    <location>
        <begin position="52"/>
        <end position="65"/>
    </location>
</feature>
<proteinExistence type="predicted"/>
<dbReference type="AlphaFoldDB" id="M1DVN6"/>
<feature type="compositionally biased region" description="Polar residues" evidence="1">
    <location>
        <begin position="1"/>
        <end position="42"/>
    </location>
</feature>
<evidence type="ECO:0000313" key="2">
    <source>
        <dbReference type="EnsemblPlants" id="PGSC0003DMT400095134"/>
    </source>
</evidence>